<comment type="caution">
    <text evidence="2">The sequence shown here is derived from an EMBL/GenBank/DDBJ whole genome shotgun (WGS) entry which is preliminary data.</text>
</comment>
<evidence type="ECO:0008006" key="4">
    <source>
        <dbReference type="Google" id="ProtNLM"/>
    </source>
</evidence>
<dbReference type="EMBL" id="JBHUEN010000020">
    <property type="protein sequence ID" value="MFD1881645.1"/>
    <property type="molecule type" value="Genomic_DNA"/>
</dbReference>
<dbReference type="RefSeq" id="WP_379141663.1">
    <property type="nucleotide sequence ID" value="NZ_JBHUEN010000020.1"/>
</dbReference>
<protein>
    <recommendedName>
        <fullName evidence="4">OmpH family outer membrane protein</fullName>
    </recommendedName>
</protein>
<feature type="signal peptide" evidence="1">
    <location>
        <begin position="1"/>
        <end position="17"/>
    </location>
</feature>
<feature type="chain" id="PRO_5047305535" description="OmpH family outer membrane protein" evidence="1">
    <location>
        <begin position="18"/>
        <end position="193"/>
    </location>
</feature>
<gene>
    <name evidence="2" type="ORF">ACFSCT_07955</name>
</gene>
<reference evidence="3" key="1">
    <citation type="journal article" date="2019" name="Int. J. Syst. Evol. Microbiol.">
        <title>The Global Catalogue of Microorganisms (GCM) 10K type strain sequencing project: providing services to taxonomists for standard genome sequencing and annotation.</title>
        <authorList>
            <consortium name="The Broad Institute Genomics Platform"/>
            <consortium name="The Broad Institute Genome Sequencing Center for Infectious Disease"/>
            <person name="Wu L."/>
            <person name="Ma J."/>
        </authorList>
    </citation>
    <scope>NUCLEOTIDE SEQUENCE [LARGE SCALE GENOMIC DNA]</scope>
    <source>
        <strain evidence="3">CCUG 56029</strain>
    </source>
</reference>
<evidence type="ECO:0000256" key="1">
    <source>
        <dbReference type="SAM" id="SignalP"/>
    </source>
</evidence>
<proteinExistence type="predicted"/>
<name>A0ABW4R6M6_9RHOB</name>
<keyword evidence="3" id="KW-1185">Reference proteome</keyword>
<evidence type="ECO:0000313" key="2">
    <source>
        <dbReference type="EMBL" id="MFD1881645.1"/>
    </source>
</evidence>
<sequence length="193" mass="21055">MKALLVTLVLCASPAIAAGPDWPCESPKRAALSVGQMWAAPAPDAASAEAARRPDVAALAARLASRKVPVADLTADLDAFAASADNTALTGLFEATFDQLEGRRQLVVAKIDEFAGAQRAIETRIEGFRSEMAALEKAEKPDFDAIDLAEEKLDLNTRMFRERQDQIRYICDVPNLIEQRVFAISREIQSRLK</sequence>
<keyword evidence="1" id="KW-0732">Signal</keyword>
<dbReference type="Proteomes" id="UP001597213">
    <property type="component" value="Unassembled WGS sequence"/>
</dbReference>
<organism evidence="2 3">
    <name type="scientific">Paracoccus pacificus</name>
    <dbReference type="NCBI Taxonomy" id="1463598"/>
    <lineage>
        <taxon>Bacteria</taxon>
        <taxon>Pseudomonadati</taxon>
        <taxon>Pseudomonadota</taxon>
        <taxon>Alphaproteobacteria</taxon>
        <taxon>Rhodobacterales</taxon>
        <taxon>Paracoccaceae</taxon>
        <taxon>Paracoccus</taxon>
    </lineage>
</organism>
<accession>A0ABW4R6M6</accession>
<evidence type="ECO:0000313" key="3">
    <source>
        <dbReference type="Proteomes" id="UP001597213"/>
    </source>
</evidence>